<dbReference type="PROSITE" id="PS00076">
    <property type="entry name" value="PYRIDINE_REDOX_1"/>
    <property type="match status" value="1"/>
</dbReference>
<dbReference type="InterPro" id="IPR036188">
    <property type="entry name" value="FAD/NAD-bd_sf"/>
</dbReference>
<evidence type="ECO:0000256" key="7">
    <source>
        <dbReference type="ARBA" id="ARBA00023157"/>
    </source>
</evidence>
<dbReference type="GO" id="GO:0006103">
    <property type="term" value="P:2-oxoglutarate metabolic process"/>
    <property type="evidence" value="ECO:0007669"/>
    <property type="project" value="TreeGrafter"/>
</dbReference>
<reference evidence="13" key="1">
    <citation type="journal article" date="2014" name="Int. J. Syst. Evol. Microbiol.">
        <title>Complete genome sequence of Corynebacterium casei LMG S-19264T (=DSM 44701T), isolated from a smear-ripened cheese.</title>
        <authorList>
            <consortium name="US DOE Joint Genome Institute (JGI-PGF)"/>
            <person name="Walter F."/>
            <person name="Albersmeier A."/>
            <person name="Kalinowski J."/>
            <person name="Ruckert C."/>
        </authorList>
    </citation>
    <scope>NUCLEOTIDE SEQUENCE</scope>
    <source>
        <strain evidence="13">JCM 31740</strain>
    </source>
</reference>
<dbReference type="PANTHER" id="PTHR22912:SF151">
    <property type="entry name" value="DIHYDROLIPOYL DEHYDROGENASE, MITOCHONDRIAL"/>
    <property type="match status" value="1"/>
</dbReference>
<evidence type="ECO:0000256" key="4">
    <source>
        <dbReference type="ARBA" id="ARBA00022827"/>
    </source>
</evidence>
<evidence type="ECO:0000256" key="3">
    <source>
        <dbReference type="ARBA" id="ARBA00022630"/>
    </source>
</evidence>
<reference evidence="14" key="2">
    <citation type="submission" date="2018-04" db="EMBL/GenBank/DDBJ databases">
        <title>Complete genome sequence of Sulfodiicoccus acidiphilus strain HS-1.</title>
        <authorList>
            <person name="Sakai H.D."/>
            <person name="Kurosawa N."/>
        </authorList>
    </citation>
    <scope>NUCLEOTIDE SEQUENCE [LARGE SCALE GENOMIC DNA]</scope>
    <source>
        <strain evidence="14">HS-1</strain>
    </source>
</reference>
<feature type="domain" description="Pyridine nucleotide-disulphide oxidoreductase dimerisation" evidence="10">
    <location>
        <begin position="308"/>
        <end position="405"/>
    </location>
</feature>
<dbReference type="InterPro" id="IPR050151">
    <property type="entry name" value="Class-I_Pyr_Nuc-Dis_Oxidored"/>
</dbReference>
<dbReference type="GO" id="GO:0004148">
    <property type="term" value="F:dihydrolipoyl dehydrogenase (NADH) activity"/>
    <property type="evidence" value="ECO:0007669"/>
    <property type="project" value="TreeGrafter"/>
</dbReference>
<evidence type="ECO:0000313" key="12">
    <source>
        <dbReference type="EMBL" id="BBD71705.1"/>
    </source>
</evidence>
<dbReference type="RefSeq" id="WP_126449037.1">
    <property type="nucleotide sequence ID" value="NZ_AP018553.1"/>
</dbReference>
<dbReference type="AlphaFoldDB" id="A0A348B0K3"/>
<keyword evidence="5 9" id="KW-0560">Oxidoreductase</keyword>
<comment type="similarity">
    <text evidence="2 9">Belongs to the class-I pyridine nucleotide-disulfide oxidoreductase family.</text>
</comment>
<dbReference type="InterPro" id="IPR004099">
    <property type="entry name" value="Pyr_nucl-diS_OxRdtase_dimer"/>
</dbReference>
<evidence type="ECO:0000259" key="11">
    <source>
        <dbReference type="Pfam" id="PF07992"/>
    </source>
</evidence>
<dbReference type="SUPFAM" id="SSF55424">
    <property type="entry name" value="FAD/NAD-linked reductases, dimerisation (C-terminal) domain"/>
    <property type="match status" value="1"/>
</dbReference>
<evidence type="ECO:0000256" key="6">
    <source>
        <dbReference type="ARBA" id="ARBA00023027"/>
    </source>
</evidence>
<dbReference type="OrthoDB" id="27922at2157"/>
<evidence type="ECO:0000256" key="1">
    <source>
        <dbReference type="ARBA" id="ARBA00001974"/>
    </source>
</evidence>
<evidence type="ECO:0000256" key="8">
    <source>
        <dbReference type="ARBA" id="ARBA00023284"/>
    </source>
</evidence>
<proteinExistence type="inferred from homology"/>
<keyword evidence="6" id="KW-0520">NAD</keyword>
<keyword evidence="8 9" id="KW-0676">Redox-active center</keyword>
<dbReference type="InterPro" id="IPR023753">
    <property type="entry name" value="FAD/NAD-binding_dom"/>
</dbReference>
<dbReference type="PANTHER" id="PTHR22912">
    <property type="entry name" value="DISULFIDE OXIDOREDUCTASE"/>
    <property type="match status" value="1"/>
</dbReference>
<keyword evidence="7" id="KW-1015">Disulfide bond</keyword>
<dbReference type="Pfam" id="PF02852">
    <property type="entry name" value="Pyr_redox_dim"/>
    <property type="match status" value="1"/>
</dbReference>
<dbReference type="PRINTS" id="PR00411">
    <property type="entry name" value="PNDRDTASEI"/>
</dbReference>
<sequence length="414" mass="44086">MKSVVLGSGPAGVYAAVMLSRNSKVTLVDEKEKLGGTCVLYGCIPSKAMFHPFQLASGLRKFGLSRSISIEELQEVGREAADKVSKGVEYLLESYGVEIVRGKGKLSQNGMEVGTQTFPFDKAVIASGTSKPEVEGTVASDELPYINISGGKAVVIGGGAGGVEFAWFLSQCGMEVHIIESSDSLLQGGDPDISKAIKSNFLRRGIKLHLGVRALGSTKGKVILSDGTSIESDLTLFTFGRRPNSGGLGLELKGKYIKVNELMSTSREGVYAAGDVTGTFTAHEAIHQGIVAGLNATGVTTIYEGEVVPKVIYTKPEIATVGKMEGESVKVSYNSLSRALADGEVEGFLKVFHTKGRIVGATAYGERAEDLISIAGLAIKARMKVEDLFNYHFPHPSYMELLWEAAGKILGHFH</sequence>
<organism evidence="12 14">
    <name type="scientific">Sulfodiicoccus acidiphilus</name>
    <dbReference type="NCBI Taxonomy" id="1670455"/>
    <lineage>
        <taxon>Archaea</taxon>
        <taxon>Thermoproteota</taxon>
        <taxon>Thermoprotei</taxon>
        <taxon>Sulfolobales</taxon>
        <taxon>Sulfolobaceae</taxon>
        <taxon>Sulfodiicoccus</taxon>
    </lineage>
</organism>
<dbReference type="PRINTS" id="PR00368">
    <property type="entry name" value="FADPNR"/>
</dbReference>
<dbReference type="Gene3D" id="3.30.390.30">
    <property type="match status" value="1"/>
</dbReference>
<dbReference type="SUPFAM" id="SSF51905">
    <property type="entry name" value="FAD/NAD(P)-binding domain"/>
    <property type="match status" value="1"/>
</dbReference>
<dbReference type="Gene3D" id="3.50.50.60">
    <property type="entry name" value="FAD/NAD(P)-binding domain"/>
    <property type="match status" value="2"/>
</dbReference>
<reference evidence="13" key="4">
    <citation type="submission" date="2020-09" db="EMBL/GenBank/DDBJ databases">
        <authorList>
            <person name="Sun Q."/>
            <person name="Ohkuma M."/>
        </authorList>
    </citation>
    <scope>NUCLEOTIDE SEQUENCE</scope>
    <source>
        <strain evidence="13">JCM 31740</strain>
    </source>
</reference>
<keyword evidence="3 9" id="KW-0285">Flavoprotein</keyword>
<dbReference type="GeneID" id="38665584"/>
<evidence type="ECO:0000313" key="14">
    <source>
        <dbReference type="Proteomes" id="UP000276741"/>
    </source>
</evidence>
<protein>
    <submittedName>
        <fullName evidence="12">Pyridine nucleotide-disulfide oxidoreductase</fullName>
    </submittedName>
</protein>
<evidence type="ECO:0000256" key="9">
    <source>
        <dbReference type="RuleBase" id="RU003691"/>
    </source>
</evidence>
<accession>A0A348B0K3</accession>
<dbReference type="Proteomes" id="UP000276741">
    <property type="component" value="Chromosome"/>
</dbReference>
<dbReference type="EMBL" id="AP018553">
    <property type="protein sequence ID" value="BBD71705.1"/>
    <property type="molecule type" value="Genomic_DNA"/>
</dbReference>
<comment type="cofactor">
    <cofactor evidence="1">
        <name>FAD</name>
        <dbReference type="ChEBI" id="CHEBI:57692"/>
    </cofactor>
</comment>
<evidence type="ECO:0000313" key="13">
    <source>
        <dbReference type="EMBL" id="GGT86472.1"/>
    </source>
</evidence>
<evidence type="ECO:0000256" key="5">
    <source>
        <dbReference type="ARBA" id="ARBA00023002"/>
    </source>
</evidence>
<dbReference type="KEGG" id="sacd:HS1genome_0094"/>
<keyword evidence="14" id="KW-1185">Reference proteome</keyword>
<reference evidence="12" key="3">
    <citation type="journal article" date="2019" name="BMC Res. Notes">
        <title>Complete genome sequence of the Sulfodiicoccus acidiphilus strain HS-1T, the first crenarchaeon that lacks polB3, isolated from an acidic hot spring in Ohwaku-dani, Hakone, Japan.</title>
        <authorList>
            <person name="Sakai H.D."/>
            <person name="Kurosawa N."/>
        </authorList>
    </citation>
    <scope>NUCLEOTIDE SEQUENCE</scope>
    <source>
        <strain evidence="12">HS-1</strain>
    </source>
</reference>
<dbReference type="GO" id="GO:0050660">
    <property type="term" value="F:flavin adenine dinucleotide binding"/>
    <property type="evidence" value="ECO:0007669"/>
    <property type="project" value="TreeGrafter"/>
</dbReference>
<evidence type="ECO:0000259" key="10">
    <source>
        <dbReference type="Pfam" id="PF02852"/>
    </source>
</evidence>
<gene>
    <name evidence="13" type="ORF">GCM10007116_00520</name>
    <name evidence="12" type="ORF">HS1genome_0094</name>
</gene>
<dbReference type="Pfam" id="PF07992">
    <property type="entry name" value="Pyr_redox_2"/>
    <property type="match status" value="1"/>
</dbReference>
<evidence type="ECO:0000256" key="2">
    <source>
        <dbReference type="ARBA" id="ARBA00007532"/>
    </source>
</evidence>
<keyword evidence="4 9" id="KW-0274">FAD</keyword>
<name>A0A348B0K3_9CREN</name>
<dbReference type="InterPro" id="IPR012999">
    <property type="entry name" value="Pyr_OxRdtase_I_AS"/>
</dbReference>
<feature type="domain" description="FAD/NAD(P)-binding" evidence="11">
    <location>
        <begin position="2"/>
        <end position="289"/>
    </location>
</feature>
<dbReference type="Proteomes" id="UP000616143">
    <property type="component" value="Unassembled WGS sequence"/>
</dbReference>
<dbReference type="EMBL" id="BMQS01000001">
    <property type="protein sequence ID" value="GGT86472.1"/>
    <property type="molecule type" value="Genomic_DNA"/>
</dbReference>
<dbReference type="InterPro" id="IPR016156">
    <property type="entry name" value="FAD/NAD-linked_Rdtase_dimer_sf"/>
</dbReference>